<dbReference type="GO" id="GO:0007165">
    <property type="term" value="P:signal transduction"/>
    <property type="evidence" value="ECO:0007669"/>
    <property type="project" value="InterPro"/>
</dbReference>
<dbReference type="Pfam" id="PF01115">
    <property type="entry name" value="F_actin_cap_B"/>
    <property type="match status" value="1"/>
</dbReference>
<dbReference type="Proteomes" id="UP001154282">
    <property type="component" value="Unassembled WGS sequence"/>
</dbReference>
<evidence type="ECO:0000256" key="1">
    <source>
        <dbReference type="ARBA" id="ARBA00022467"/>
    </source>
</evidence>
<dbReference type="SUPFAM" id="SSF90096">
    <property type="entry name" value="Subunits of heterodimeric actin filament capping protein Capz"/>
    <property type="match status" value="1"/>
</dbReference>
<protein>
    <recommendedName>
        <fullName evidence="5">TIR domain-containing protein</fullName>
    </recommendedName>
</protein>
<dbReference type="InterPro" id="IPR058192">
    <property type="entry name" value="WHD_ROQ1-like"/>
</dbReference>
<dbReference type="FunFam" id="3.40.50.10140:FF:000007">
    <property type="entry name" value="Disease resistance protein (TIR-NBS-LRR class)"/>
    <property type="match status" value="1"/>
</dbReference>
<proteinExistence type="predicted"/>
<dbReference type="Gene3D" id="1.20.58.570">
    <property type="match status" value="1"/>
</dbReference>
<dbReference type="GO" id="GO:0051016">
    <property type="term" value="P:barbed-end actin filament capping"/>
    <property type="evidence" value="ECO:0007669"/>
    <property type="project" value="InterPro"/>
</dbReference>
<dbReference type="PANTHER" id="PTHR11017">
    <property type="entry name" value="LEUCINE-RICH REPEAT-CONTAINING PROTEIN"/>
    <property type="match status" value="1"/>
</dbReference>
<evidence type="ECO:0000313" key="7">
    <source>
        <dbReference type="Proteomes" id="UP001154282"/>
    </source>
</evidence>
<evidence type="ECO:0000256" key="2">
    <source>
        <dbReference type="ARBA" id="ARBA00022737"/>
    </source>
</evidence>
<dbReference type="Gene3D" id="3.40.50.10140">
    <property type="entry name" value="Toll/interleukin-1 receptor homology (TIR) domain"/>
    <property type="match status" value="1"/>
</dbReference>
<sequence>MEAALGLMRRIPPKHSVTALSALVSLLPNHSSDLLSQVDQPLQQSAKSSFLLVQDCRDEQVPAPAEGVPVAGPPAARDAELPAAKCPDKEIRYFNSERNTFWSCKSNNLYLSHQEQTPLFSLSYQIVCGKKYGLILQRAGKWKQRVFPGAIAHFPSSQLARTCCRQCYLKANMTTTALGHQSPCFPFASSSWASPSSYVPARYEVFVSFRGEDTRWGFTSHLCDALSAKLGVSLVYKDEINLEKGASIGPELLKAIDECRVAVVVLSKHYASSTWCLDELVHILYCRAQRDQRVVPIFYEVDPSDVRKQKTGSSFAEAFAKHDRVFGSTVDDGGSVRVQKWRDALTEVANLSGFTTAHYRNESDMIKDIVGKIWKELTPTFPTITKRLVGMDGRVEAVVDLLGLGAAAARNDVRIIGICGMGGSGKTTVAMAVYDTIRSRFEFSTYIARVREVSNTTGGLLQLQKQLFDQIGGHAVTNVVEMWPEFGGSERLKRVFRGSRIIITSRDQQVLKAQNVDSIYQTQLLDRDEAHVLLCREAFKQDEPVGDYKEVCERMIGHVDGLPLALEVLGSSLRGKSVSHWNSTIEKLKRIMVGDIMEVLKISYDALDEEEREIFLDFVFLKYSYVFLHEPDVWMLVAENLCPGAEIGLRSLLDRSLLRFNSDRMLCCMHSLIEEMGRAIVRSECPNEPGQRSRLQGYQDVCHVLTRESGSENVKTISLGDDFYCGEKTTIDCGKEAFSKMVNLKVLRLRGVQITNGPSSLSNELRVLIWHSYPSESLPFAFNPYHLLVLDLRCSLCLKQVWHGNKAMPYIREIRLDGCKMLIVTPDFTGAPNLEVLSLENCELLHEVHPSFGHLKRLQYAFLRGCKSLKLFPVSLEMKSLESLTLKGCSKLSRFPSIGGNMECLYELDLGGTGIQQLPSSIGLLVGLRNLLLENCKSLERLPDSLGCLTSLENLVLDFCCKLEDLPSSLRCCVLLQTLSLQDCKKLRSLPEFTPQIYRVNVEGCNSLKGIPDTIDLRNGLDMRCVGCTELDQPASLAWRKLRRYLQGVPHPEQHFTIVIPTGTSRKMEFPEHWLPRGRTRADKFLIADDHNCIADLVGFVVAFCFYPDSHKAKMPASSRHDCWLDGGQSPPTVATSSFLLNLTVHVAASTPASPRVPKGCRGGFSGE</sequence>
<dbReference type="SMART" id="SM00255">
    <property type="entry name" value="TIR"/>
    <property type="match status" value="1"/>
</dbReference>
<dbReference type="PANTHER" id="PTHR11017:SF573">
    <property type="entry name" value="ADP-RIBOSYL CYCLASE_CYCLIC ADP-RIBOSE HYDROLASE"/>
    <property type="match status" value="1"/>
</dbReference>
<dbReference type="SUPFAM" id="SSF52540">
    <property type="entry name" value="P-loop containing nucleoside triphosphate hydrolases"/>
    <property type="match status" value="1"/>
</dbReference>
<dbReference type="PROSITE" id="PS50104">
    <property type="entry name" value="TIR"/>
    <property type="match status" value="1"/>
</dbReference>
<dbReference type="Gene3D" id="3.80.10.10">
    <property type="entry name" value="Ribonuclease Inhibitor"/>
    <property type="match status" value="2"/>
</dbReference>
<organism evidence="6 7">
    <name type="scientific">Linum tenue</name>
    <dbReference type="NCBI Taxonomy" id="586396"/>
    <lineage>
        <taxon>Eukaryota</taxon>
        <taxon>Viridiplantae</taxon>
        <taxon>Streptophyta</taxon>
        <taxon>Embryophyta</taxon>
        <taxon>Tracheophyta</taxon>
        <taxon>Spermatophyta</taxon>
        <taxon>Magnoliopsida</taxon>
        <taxon>eudicotyledons</taxon>
        <taxon>Gunneridae</taxon>
        <taxon>Pentapetalae</taxon>
        <taxon>rosids</taxon>
        <taxon>fabids</taxon>
        <taxon>Malpighiales</taxon>
        <taxon>Linaceae</taxon>
        <taxon>Linum</taxon>
    </lineage>
</organism>
<evidence type="ECO:0000313" key="6">
    <source>
        <dbReference type="EMBL" id="CAI0396292.1"/>
    </source>
</evidence>
<evidence type="ECO:0000256" key="4">
    <source>
        <dbReference type="ARBA" id="ARBA00023027"/>
    </source>
</evidence>
<dbReference type="EMBL" id="CAMGYJ010000003">
    <property type="protein sequence ID" value="CAI0396292.1"/>
    <property type="molecule type" value="Genomic_DNA"/>
</dbReference>
<dbReference type="InterPro" id="IPR036390">
    <property type="entry name" value="WH_DNA-bd_sf"/>
</dbReference>
<dbReference type="GO" id="GO:0043531">
    <property type="term" value="F:ADP binding"/>
    <property type="evidence" value="ECO:0007669"/>
    <property type="project" value="InterPro"/>
</dbReference>
<dbReference type="PRINTS" id="PR00364">
    <property type="entry name" value="DISEASERSIST"/>
</dbReference>
<feature type="domain" description="TIR" evidence="5">
    <location>
        <begin position="201"/>
        <end position="377"/>
    </location>
</feature>
<dbReference type="SUPFAM" id="SSF46785">
    <property type="entry name" value="Winged helix' DNA-binding domain"/>
    <property type="match status" value="1"/>
</dbReference>
<keyword evidence="2" id="KW-0677">Repeat</keyword>
<comment type="caution">
    <text evidence="6">The sequence shown here is derived from an EMBL/GenBank/DDBJ whole genome shotgun (WGS) entry which is preliminary data.</text>
</comment>
<dbReference type="AlphaFoldDB" id="A0AAV0IH73"/>
<dbReference type="GO" id="GO:0008290">
    <property type="term" value="C:F-actin capping protein complex"/>
    <property type="evidence" value="ECO:0007669"/>
    <property type="project" value="InterPro"/>
</dbReference>
<reference evidence="6" key="1">
    <citation type="submission" date="2022-08" db="EMBL/GenBank/DDBJ databases">
        <authorList>
            <person name="Gutierrez-Valencia J."/>
        </authorList>
    </citation>
    <scope>NUCLEOTIDE SEQUENCE</scope>
</reference>
<accession>A0AAV0IH73</accession>
<dbReference type="Gene3D" id="3.40.50.300">
    <property type="entry name" value="P-loop containing nucleotide triphosphate hydrolases"/>
    <property type="match status" value="1"/>
</dbReference>
<keyword evidence="1" id="KW-0117">Actin capping</keyword>
<dbReference type="InterPro" id="IPR027417">
    <property type="entry name" value="P-loop_NTPase"/>
</dbReference>
<dbReference type="InterPro" id="IPR035897">
    <property type="entry name" value="Toll_tir_struct_dom_sf"/>
</dbReference>
<dbReference type="InterPro" id="IPR044974">
    <property type="entry name" value="Disease_R_plants"/>
</dbReference>
<keyword evidence="3" id="KW-0611">Plant defense</keyword>
<dbReference type="InterPro" id="IPR037282">
    <property type="entry name" value="CapZ_alpha/beta"/>
</dbReference>
<dbReference type="SUPFAM" id="SSF52058">
    <property type="entry name" value="L domain-like"/>
    <property type="match status" value="1"/>
</dbReference>
<keyword evidence="4" id="KW-0520">NAD</keyword>
<dbReference type="Gene3D" id="1.10.8.430">
    <property type="entry name" value="Helical domain of apoptotic protease-activating factors"/>
    <property type="match status" value="1"/>
</dbReference>
<evidence type="ECO:0000259" key="5">
    <source>
        <dbReference type="PROSITE" id="PS50104"/>
    </source>
</evidence>
<name>A0AAV0IH73_9ROSI</name>
<evidence type="ECO:0000256" key="3">
    <source>
        <dbReference type="ARBA" id="ARBA00022821"/>
    </source>
</evidence>
<dbReference type="InterPro" id="IPR032675">
    <property type="entry name" value="LRR_dom_sf"/>
</dbReference>
<dbReference type="SUPFAM" id="SSF52200">
    <property type="entry name" value="Toll/Interleukin receptor TIR domain"/>
    <property type="match status" value="1"/>
</dbReference>
<dbReference type="Pfam" id="PF23282">
    <property type="entry name" value="WHD_ROQ1"/>
    <property type="match status" value="1"/>
</dbReference>
<dbReference type="InterPro" id="IPR042197">
    <property type="entry name" value="Apaf_helical"/>
</dbReference>
<dbReference type="InterPro" id="IPR043175">
    <property type="entry name" value="CAPZB_N"/>
</dbReference>
<gene>
    <name evidence="6" type="ORF">LITE_LOCUS9056</name>
</gene>
<dbReference type="InterPro" id="IPR001698">
    <property type="entry name" value="CAPZB"/>
</dbReference>
<dbReference type="GO" id="GO:0006952">
    <property type="term" value="P:defense response"/>
    <property type="evidence" value="ECO:0007669"/>
    <property type="project" value="UniProtKB-KW"/>
</dbReference>
<keyword evidence="7" id="KW-1185">Reference proteome</keyword>
<dbReference type="Pfam" id="PF01582">
    <property type="entry name" value="TIR"/>
    <property type="match status" value="1"/>
</dbReference>
<dbReference type="InterPro" id="IPR000157">
    <property type="entry name" value="TIR_dom"/>
</dbReference>